<evidence type="ECO:0000256" key="1">
    <source>
        <dbReference type="ARBA" id="ARBA00023015"/>
    </source>
</evidence>
<dbReference type="RefSeq" id="WP_123932214.1">
    <property type="nucleotide sequence ID" value="NZ_JBPSDP010000015.1"/>
</dbReference>
<dbReference type="EMBL" id="RKMH01000014">
    <property type="protein sequence ID" value="RPA57861.1"/>
    <property type="molecule type" value="Genomic_DNA"/>
</dbReference>
<sequence length="199" mass="21667">MRAKTGRPRDDAIDDAVLDAVLSNLARDGYAGLSLAAVAAQAGTTRPAIYRRWPDKESLVIDAVERLATVDAPPVSGDPFDDLVAEMEHFRHCISEAGSLPLAGLMLGEGIDPPLREKYHQAVVAPRRKRIRGCFERAIEDGMLPAETDLTIASSVLTGSWYALMLAGVQPPRDWARRVVTVAWTGCAGQGPRQDDRHR</sequence>
<dbReference type="InterPro" id="IPR001647">
    <property type="entry name" value="HTH_TetR"/>
</dbReference>
<dbReference type="PANTHER" id="PTHR30055:SF148">
    <property type="entry name" value="TETR-FAMILY TRANSCRIPTIONAL REGULATOR"/>
    <property type="match status" value="1"/>
</dbReference>
<keyword evidence="3" id="KW-0804">Transcription</keyword>
<evidence type="ECO:0000256" key="2">
    <source>
        <dbReference type="ARBA" id="ARBA00023125"/>
    </source>
</evidence>
<feature type="DNA-binding region" description="H-T-H motif" evidence="4">
    <location>
        <begin position="34"/>
        <end position="53"/>
    </location>
</feature>
<protein>
    <submittedName>
        <fullName evidence="6">TetR/AcrR family transcriptional regulator</fullName>
    </submittedName>
</protein>
<dbReference type="GO" id="GO:0000976">
    <property type="term" value="F:transcription cis-regulatory region binding"/>
    <property type="evidence" value="ECO:0007669"/>
    <property type="project" value="TreeGrafter"/>
</dbReference>
<dbReference type="InterPro" id="IPR036271">
    <property type="entry name" value="Tet_transcr_reg_TetR-rel_C_sf"/>
</dbReference>
<dbReference type="SUPFAM" id="SSF48498">
    <property type="entry name" value="Tetracyclin repressor-like, C-terminal domain"/>
    <property type="match status" value="1"/>
</dbReference>
<name>A0A3N4GFM6_9ACTN</name>
<dbReference type="Pfam" id="PF16859">
    <property type="entry name" value="TetR_C_11"/>
    <property type="match status" value="1"/>
</dbReference>
<keyword evidence="1" id="KW-0805">Transcription regulation</keyword>
<accession>A0A3N4GFM6</accession>
<dbReference type="PANTHER" id="PTHR30055">
    <property type="entry name" value="HTH-TYPE TRANSCRIPTIONAL REGULATOR RUTR"/>
    <property type="match status" value="1"/>
</dbReference>
<dbReference type="InterPro" id="IPR011075">
    <property type="entry name" value="TetR_C"/>
</dbReference>
<evidence type="ECO:0000313" key="6">
    <source>
        <dbReference type="EMBL" id="RPA57861.1"/>
    </source>
</evidence>
<dbReference type="InterPro" id="IPR009057">
    <property type="entry name" value="Homeodomain-like_sf"/>
</dbReference>
<dbReference type="OrthoDB" id="9796019at2"/>
<dbReference type="Gene3D" id="1.10.357.10">
    <property type="entry name" value="Tetracycline Repressor, domain 2"/>
    <property type="match status" value="1"/>
</dbReference>
<keyword evidence="7" id="KW-1185">Reference proteome</keyword>
<dbReference type="Proteomes" id="UP000267536">
    <property type="component" value="Unassembled WGS sequence"/>
</dbReference>
<reference evidence="6 7" key="1">
    <citation type="submission" date="2018-11" db="EMBL/GenBank/DDBJ databases">
        <title>Draft genome sequence of Gordonia sp. RS15-1S isolated from rice stems.</title>
        <authorList>
            <person name="Muangham S."/>
        </authorList>
    </citation>
    <scope>NUCLEOTIDE SEQUENCE [LARGE SCALE GENOMIC DNA]</scope>
    <source>
        <strain evidence="6 7">RS15-1S</strain>
    </source>
</reference>
<dbReference type="Pfam" id="PF00440">
    <property type="entry name" value="TetR_N"/>
    <property type="match status" value="1"/>
</dbReference>
<evidence type="ECO:0000259" key="5">
    <source>
        <dbReference type="PROSITE" id="PS50977"/>
    </source>
</evidence>
<dbReference type="PRINTS" id="PR00455">
    <property type="entry name" value="HTHTETR"/>
</dbReference>
<gene>
    <name evidence="6" type="ORF">EF294_17460</name>
</gene>
<dbReference type="InterPro" id="IPR050109">
    <property type="entry name" value="HTH-type_TetR-like_transc_reg"/>
</dbReference>
<organism evidence="6 7">
    <name type="scientific">Gordonia oryzae</name>
    <dbReference type="NCBI Taxonomy" id="2487349"/>
    <lineage>
        <taxon>Bacteria</taxon>
        <taxon>Bacillati</taxon>
        <taxon>Actinomycetota</taxon>
        <taxon>Actinomycetes</taxon>
        <taxon>Mycobacteriales</taxon>
        <taxon>Gordoniaceae</taxon>
        <taxon>Gordonia</taxon>
    </lineage>
</organism>
<dbReference type="SUPFAM" id="SSF46689">
    <property type="entry name" value="Homeodomain-like"/>
    <property type="match status" value="1"/>
</dbReference>
<dbReference type="AlphaFoldDB" id="A0A3N4GFM6"/>
<dbReference type="PROSITE" id="PS50977">
    <property type="entry name" value="HTH_TETR_2"/>
    <property type="match status" value="1"/>
</dbReference>
<dbReference type="GO" id="GO:0003700">
    <property type="term" value="F:DNA-binding transcription factor activity"/>
    <property type="evidence" value="ECO:0007669"/>
    <property type="project" value="TreeGrafter"/>
</dbReference>
<keyword evidence="2 4" id="KW-0238">DNA-binding</keyword>
<evidence type="ECO:0000256" key="3">
    <source>
        <dbReference type="ARBA" id="ARBA00023163"/>
    </source>
</evidence>
<proteinExistence type="predicted"/>
<feature type="domain" description="HTH tetR-type" evidence="5">
    <location>
        <begin position="11"/>
        <end position="71"/>
    </location>
</feature>
<evidence type="ECO:0000313" key="7">
    <source>
        <dbReference type="Proteomes" id="UP000267536"/>
    </source>
</evidence>
<comment type="caution">
    <text evidence="6">The sequence shown here is derived from an EMBL/GenBank/DDBJ whole genome shotgun (WGS) entry which is preliminary data.</text>
</comment>
<dbReference type="Gene3D" id="1.10.10.60">
    <property type="entry name" value="Homeodomain-like"/>
    <property type="match status" value="1"/>
</dbReference>
<evidence type="ECO:0000256" key="4">
    <source>
        <dbReference type="PROSITE-ProRule" id="PRU00335"/>
    </source>
</evidence>